<dbReference type="Gene3D" id="3.40.50.1460">
    <property type="match status" value="1"/>
</dbReference>
<evidence type="ECO:0000256" key="1">
    <source>
        <dbReference type="ARBA" id="ARBA00010134"/>
    </source>
</evidence>
<dbReference type="Pfam" id="PF00619">
    <property type="entry name" value="CARD"/>
    <property type="match status" value="1"/>
</dbReference>
<dbReference type="InterPro" id="IPR029030">
    <property type="entry name" value="Caspase-like_dom_sf"/>
</dbReference>
<comment type="similarity">
    <text evidence="1 8">Belongs to the peptidase C14A family.</text>
</comment>
<dbReference type="SUPFAM" id="SSF52129">
    <property type="entry name" value="Caspase-like"/>
    <property type="match status" value="1"/>
</dbReference>
<evidence type="ECO:0000259" key="9">
    <source>
        <dbReference type="PROSITE" id="PS50207"/>
    </source>
</evidence>
<dbReference type="GO" id="GO:0006508">
    <property type="term" value="P:proteolysis"/>
    <property type="evidence" value="ECO:0007669"/>
    <property type="project" value="UniProtKB-KW"/>
</dbReference>
<evidence type="ECO:0000256" key="8">
    <source>
        <dbReference type="RuleBase" id="RU003971"/>
    </source>
</evidence>
<dbReference type="PIRSF" id="PIRSF038001">
    <property type="entry name" value="Caspase_ICE"/>
    <property type="match status" value="1"/>
</dbReference>
<dbReference type="InterPro" id="IPR001315">
    <property type="entry name" value="CARD"/>
</dbReference>
<dbReference type="SMART" id="SM00114">
    <property type="entry name" value="CARD"/>
    <property type="match status" value="1"/>
</dbReference>
<dbReference type="Pfam" id="PF00656">
    <property type="entry name" value="Peptidase_C14"/>
    <property type="match status" value="1"/>
</dbReference>
<dbReference type="InterPro" id="IPR002138">
    <property type="entry name" value="Pept_C14_p10"/>
</dbReference>
<keyword evidence="3" id="KW-0053">Apoptosis</keyword>
<dbReference type="GO" id="GO:0042981">
    <property type="term" value="P:regulation of apoptotic process"/>
    <property type="evidence" value="ECO:0007669"/>
    <property type="project" value="InterPro"/>
</dbReference>
<evidence type="ECO:0000256" key="3">
    <source>
        <dbReference type="ARBA" id="ARBA00022703"/>
    </source>
</evidence>
<dbReference type="PROSITE" id="PS50207">
    <property type="entry name" value="CASPASE_P10"/>
    <property type="match status" value="1"/>
</dbReference>
<dbReference type="Gene3D" id="1.10.533.10">
    <property type="entry name" value="Death Domain, Fas"/>
    <property type="match status" value="1"/>
</dbReference>
<accession>A0A2B4SWS7</accession>
<evidence type="ECO:0000256" key="6">
    <source>
        <dbReference type="ARBA" id="ARBA00023145"/>
    </source>
</evidence>
<dbReference type="SMART" id="SM00115">
    <property type="entry name" value="CASc"/>
    <property type="match status" value="1"/>
</dbReference>
<dbReference type="PROSITE" id="PS01122">
    <property type="entry name" value="CASPASE_CYS"/>
    <property type="match status" value="1"/>
</dbReference>
<dbReference type="PROSITE" id="PS50208">
    <property type="entry name" value="CASPASE_P20"/>
    <property type="match status" value="1"/>
</dbReference>
<evidence type="ECO:0000313" key="13">
    <source>
        <dbReference type="Proteomes" id="UP000225706"/>
    </source>
</evidence>
<proteinExistence type="inferred from homology"/>
<dbReference type="OrthoDB" id="5958745at2759"/>
<feature type="active site" evidence="7">
    <location>
        <position position="236"/>
    </location>
</feature>
<dbReference type="CDD" id="cd01671">
    <property type="entry name" value="CARD"/>
    <property type="match status" value="1"/>
</dbReference>
<feature type="active site" evidence="7">
    <location>
        <position position="276"/>
    </location>
</feature>
<dbReference type="Proteomes" id="UP000225706">
    <property type="component" value="Unassembled WGS sequence"/>
</dbReference>
<dbReference type="InterPro" id="IPR015917">
    <property type="entry name" value="Pept_C14A"/>
</dbReference>
<dbReference type="CDD" id="cd00032">
    <property type="entry name" value="CASc"/>
    <property type="match status" value="1"/>
</dbReference>
<evidence type="ECO:0000256" key="7">
    <source>
        <dbReference type="PIRSR" id="PIRSR038001-1"/>
    </source>
</evidence>
<evidence type="ECO:0000256" key="5">
    <source>
        <dbReference type="ARBA" id="ARBA00022807"/>
    </source>
</evidence>
<dbReference type="AlphaFoldDB" id="A0A2B4SWS7"/>
<feature type="domain" description="Caspase family p10" evidence="9">
    <location>
        <begin position="294"/>
        <end position="387"/>
    </location>
</feature>
<keyword evidence="13" id="KW-1185">Reference proteome</keyword>
<gene>
    <name evidence="12" type="primary">CASP3</name>
    <name evidence="12" type="ORF">AWC38_SpisGene1567</name>
</gene>
<comment type="caution">
    <text evidence="12">The sequence shown here is derived from an EMBL/GenBank/DDBJ whole genome shotgun (WGS) entry which is preliminary data.</text>
</comment>
<dbReference type="FunFam" id="3.40.50.1460:FF:000001">
    <property type="entry name" value="Caspase-3 preproprotein"/>
    <property type="match status" value="1"/>
</dbReference>
<name>A0A2B4SWS7_STYPI</name>
<evidence type="ECO:0000259" key="11">
    <source>
        <dbReference type="PROSITE" id="PS50209"/>
    </source>
</evidence>
<sequence>MQDSEREALRKNRQALLKDLEAKRIASRLFSKAIFSDEDKDEVNSKETKNEQGEALLDILPRKGPKAFNTFCDILHEVSPHLESLLRPIQEEGMPTEGTDGGIGNKNPIPSTINPGAAEHADQADAKLFSFGGSSGVKPSSNTLDTETVYKMERGTRGIAIIINNKEFLRSSGMDRYPRNGTDVDRDALLKLFRMLKFDVRVYNNRTRAEINRIAKDMATYNHSNYDAFIFSILTHGEEGVIYGTDGTLTIKEITSEFKYSASLAGKPKLFFFQACQGHEYMDGMDVTDAPQDNRVSVPAEADFLYAYSTVPGYYSWRNSVNGSWFIQSLTKVFEDNAERMDILRMLTRVNAMVSTYKSRTGDHYSDSKRQISSIVSMLRKELYFFPENIERS</sequence>
<keyword evidence="4" id="KW-0378">Hydrolase</keyword>
<dbReference type="PANTHER" id="PTHR10454">
    <property type="entry name" value="CASPASE"/>
    <property type="match status" value="1"/>
</dbReference>
<dbReference type="PANTHER" id="PTHR10454:SF210">
    <property type="entry name" value="CASPASE-2"/>
    <property type="match status" value="1"/>
</dbReference>
<dbReference type="InterPro" id="IPR011600">
    <property type="entry name" value="Pept_C14_caspase"/>
</dbReference>
<dbReference type="InterPro" id="IPR033139">
    <property type="entry name" value="Caspase_cys_AS"/>
</dbReference>
<organism evidence="12 13">
    <name type="scientific">Stylophora pistillata</name>
    <name type="common">Smooth cauliflower coral</name>
    <dbReference type="NCBI Taxonomy" id="50429"/>
    <lineage>
        <taxon>Eukaryota</taxon>
        <taxon>Metazoa</taxon>
        <taxon>Cnidaria</taxon>
        <taxon>Anthozoa</taxon>
        <taxon>Hexacorallia</taxon>
        <taxon>Scleractinia</taxon>
        <taxon>Astrocoeniina</taxon>
        <taxon>Pocilloporidae</taxon>
        <taxon>Stylophora</taxon>
    </lineage>
</organism>
<dbReference type="STRING" id="50429.A0A2B4SWS7"/>
<dbReference type="PROSITE" id="PS50209">
    <property type="entry name" value="CARD"/>
    <property type="match status" value="1"/>
</dbReference>
<feature type="domain" description="Caspase family p20" evidence="10">
    <location>
        <begin position="156"/>
        <end position="280"/>
    </location>
</feature>
<evidence type="ECO:0000259" key="10">
    <source>
        <dbReference type="PROSITE" id="PS50208"/>
    </source>
</evidence>
<protein>
    <submittedName>
        <fullName evidence="12">Caspase-3</fullName>
    </submittedName>
</protein>
<keyword evidence="5" id="KW-0788">Thiol protease</keyword>
<dbReference type="PRINTS" id="PR00376">
    <property type="entry name" value="IL1BCENZYME"/>
</dbReference>
<dbReference type="SUPFAM" id="SSF47986">
    <property type="entry name" value="DEATH domain"/>
    <property type="match status" value="1"/>
</dbReference>
<dbReference type="InterPro" id="IPR002398">
    <property type="entry name" value="Pept_C14"/>
</dbReference>
<evidence type="ECO:0000256" key="2">
    <source>
        <dbReference type="ARBA" id="ARBA00022670"/>
    </source>
</evidence>
<keyword evidence="6" id="KW-0865">Zymogen</keyword>
<reference evidence="13" key="1">
    <citation type="journal article" date="2017" name="bioRxiv">
        <title>Comparative analysis of the genomes of Stylophora pistillata and Acropora digitifera provides evidence for extensive differences between species of corals.</title>
        <authorList>
            <person name="Voolstra C.R."/>
            <person name="Li Y."/>
            <person name="Liew Y.J."/>
            <person name="Baumgarten S."/>
            <person name="Zoccola D."/>
            <person name="Flot J.-F."/>
            <person name="Tambutte S."/>
            <person name="Allemand D."/>
            <person name="Aranda M."/>
        </authorList>
    </citation>
    <scope>NUCLEOTIDE SEQUENCE [LARGE SCALE GENOMIC DNA]</scope>
</reference>
<dbReference type="InterPro" id="IPR001309">
    <property type="entry name" value="Pept_C14_p20"/>
</dbReference>
<dbReference type="GO" id="GO:0006915">
    <property type="term" value="P:apoptotic process"/>
    <property type="evidence" value="ECO:0007669"/>
    <property type="project" value="UniProtKB-KW"/>
</dbReference>
<dbReference type="GO" id="GO:0004197">
    <property type="term" value="F:cysteine-type endopeptidase activity"/>
    <property type="evidence" value="ECO:0007669"/>
    <property type="project" value="InterPro"/>
</dbReference>
<evidence type="ECO:0000313" key="12">
    <source>
        <dbReference type="EMBL" id="PFX33553.1"/>
    </source>
</evidence>
<dbReference type="EMBL" id="LSMT01000011">
    <property type="protein sequence ID" value="PFX33553.1"/>
    <property type="molecule type" value="Genomic_DNA"/>
</dbReference>
<evidence type="ECO:0000256" key="4">
    <source>
        <dbReference type="ARBA" id="ARBA00022801"/>
    </source>
</evidence>
<keyword evidence="2" id="KW-0645">Protease</keyword>
<feature type="domain" description="CARD" evidence="11">
    <location>
        <begin position="1"/>
        <end position="90"/>
    </location>
</feature>
<dbReference type="InterPro" id="IPR011029">
    <property type="entry name" value="DEATH-like_dom_sf"/>
</dbReference>